<dbReference type="GO" id="GO:0090729">
    <property type="term" value="F:toxin activity"/>
    <property type="evidence" value="ECO:0007669"/>
    <property type="project" value="UniProtKB-KW"/>
</dbReference>
<dbReference type="SMART" id="SM00969">
    <property type="entry name" value="SOCS_box"/>
    <property type="match status" value="1"/>
</dbReference>
<dbReference type="GO" id="GO:0044218">
    <property type="term" value="C:other organism cell membrane"/>
    <property type="evidence" value="ECO:0007669"/>
    <property type="project" value="UniProtKB-KW"/>
</dbReference>
<keyword evidence="6" id="KW-0800">Toxin</keyword>
<evidence type="ECO:0000256" key="11">
    <source>
        <dbReference type="ARBA" id="ARBA00023298"/>
    </source>
</evidence>
<accession>A0A4Y2HSG5</accession>
<dbReference type="PROSITE" id="PS50088">
    <property type="entry name" value="ANK_REPEAT"/>
    <property type="match status" value="3"/>
</dbReference>
<keyword evidence="11" id="KW-1053">Target membrane</keyword>
<dbReference type="InterPro" id="IPR036770">
    <property type="entry name" value="Ankyrin_rpt-contain_sf"/>
</dbReference>
<keyword evidence="3" id="KW-0268">Exocytosis</keyword>
<dbReference type="Gene3D" id="1.25.40.20">
    <property type="entry name" value="Ankyrin repeat-containing domain"/>
    <property type="match status" value="3"/>
</dbReference>
<evidence type="ECO:0000256" key="9">
    <source>
        <dbReference type="ARBA" id="ARBA00023028"/>
    </source>
</evidence>
<keyword evidence="9" id="KW-0638">Presynaptic neurotoxin</keyword>
<dbReference type="SUPFAM" id="SSF48403">
    <property type="entry name" value="Ankyrin repeat"/>
    <property type="match status" value="1"/>
</dbReference>
<dbReference type="SUPFAM" id="SSF158235">
    <property type="entry name" value="SOCS box-like"/>
    <property type="match status" value="1"/>
</dbReference>
<evidence type="ECO:0000313" key="14">
    <source>
        <dbReference type="EMBL" id="GBM68366.1"/>
    </source>
</evidence>
<feature type="repeat" description="ANK" evidence="12">
    <location>
        <begin position="101"/>
        <end position="133"/>
    </location>
</feature>
<evidence type="ECO:0000256" key="3">
    <source>
        <dbReference type="ARBA" id="ARBA00022483"/>
    </source>
</evidence>
<dbReference type="InterPro" id="IPR001496">
    <property type="entry name" value="SOCS_box"/>
</dbReference>
<dbReference type="PROSITE" id="PS50225">
    <property type="entry name" value="SOCS"/>
    <property type="match status" value="1"/>
</dbReference>
<evidence type="ECO:0000256" key="6">
    <source>
        <dbReference type="ARBA" id="ARBA00022656"/>
    </source>
</evidence>
<keyword evidence="15" id="KW-1185">Reference proteome</keyword>
<evidence type="ECO:0000256" key="8">
    <source>
        <dbReference type="ARBA" id="ARBA00022737"/>
    </source>
</evidence>
<reference evidence="14 15" key="1">
    <citation type="journal article" date="2019" name="Sci. Rep.">
        <title>Orb-weaving spider Araneus ventricosus genome elucidates the spidroin gene catalogue.</title>
        <authorList>
            <person name="Kono N."/>
            <person name="Nakamura H."/>
            <person name="Ohtoshi R."/>
            <person name="Moran D.A.P."/>
            <person name="Shinohara A."/>
            <person name="Yoshida Y."/>
            <person name="Fujiwara M."/>
            <person name="Mori M."/>
            <person name="Tomita M."/>
            <person name="Arakawa K."/>
        </authorList>
    </citation>
    <scope>NUCLEOTIDE SEQUENCE [LARGE SCALE GENOMIC DNA]</scope>
</reference>
<dbReference type="SMART" id="SM00248">
    <property type="entry name" value="ANK"/>
    <property type="match status" value="9"/>
</dbReference>
<dbReference type="Pfam" id="PF12796">
    <property type="entry name" value="Ank_2"/>
    <property type="match status" value="2"/>
</dbReference>
<evidence type="ECO:0000256" key="4">
    <source>
        <dbReference type="ARBA" id="ARBA00022525"/>
    </source>
</evidence>
<feature type="repeat" description="ANK" evidence="12">
    <location>
        <begin position="202"/>
        <end position="236"/>
    </location>
</feature>
<dbReference type="OrthoDB" id="6430205at2759"/>
<dbReference type="CDD" id="cd03716">
    <property type="entry name" value="SOCS_ASB_like"/>
    <property type="match status" value="1"/>
</dbReference>
<evidence type="ECO:0000259" key="13">
    <source>
        <dbReference type="PROSITE" id="PS50225"/>
    </source>
</evidence>
<dbReference type="PRINTS" id="PR01415">
    <property type="entry name" value="ANKYRIN"/>
</dbReference>
<dbReference type="InterPro" id="IPR002110">
    <property type="entry name" value="Ankyrin_rpt"/>
</dbReference>
<keyword evidence="8" id="KW-0677">Repeat</keyword>
<dbReference type="Proteomes" id="UP000499080">
    <property type="component" value="Unassembled WGS sequence"/>
</dbReference>
<dbReference type="GO" id="GO:0044231">
    <property type="term" value="C:host cell presynaptic membrane"/>
    <property type="evidence" value="ECO:0007669"/>
    <property type="project" value="UniProtKB-KW"/>
</dbReference>
<dbReference type="FunFam" id="1.10.750.20:FF:000001">
    <property type="entry name" value="Ankyrin repeat and SOCS box containing 1"/>
    <property type="match status" value="1"/>
</dbReference>
<dbReference type="Pfam" id="PF07525">
    <property type="entry name" value="SOCS_box"/>
    <property type="match status" value="1"/>
</dbReference>
<keyword evidence="11" id="KW-0472">Membrane</keyword>
<dbReference type="GO" id="GO:0006887">
    <property type="term" value="P:exocytosis"/>
    <property type="evidence" value="ECO:0007669"/>
    <property type="project" value="UniProtKB-KW"/>
</dbReference>
<evidence type="ECO:0000256" key="5">
    <source>
        <dbReference type="ARBA" id="ARBA00022537"/>
    </source>
</evidence>
<evidence type="ECO:0000256" key="2">
    <source>
        <dbReference type="ARBA" id="ARBA00004613"/>
    </source>
</evidence>
<dbReference type="AlphaFoldDB" id="A0A4Y2HSG5"/>
<dbReference type="EMBL" id="BGPR01002137">
    <property type="protein sequence ID" value="GBM68366.1"/>
    <property type="molecule type" value="Genomic_DNA"/>
</dbReference>
<dbReference type="PROSITE" id="PS50297">
    <property type="entry name" value="ANK_REP_REGION"/>
    <property type="match status" value="3"/>
</dbReference>
<dbReference type="Gene3D" id="1.10.750.20">
    <property type="entry name" value="SOCS box"/>
    <property type="match status" value="1"/>
</dbReference>
<evidence type="ECO:0000313" key="15">
    <source>
        <dbReference type="Proteomes" id="UP000499080"/>
    </source>
</evidence>
<dbReference type="InterPro" id="IPR036036">
    <property type="entry name" value="SOCS_box-like_dom_sf"/>
</dbReference>
<dbReference type="Pfam" id="PF00023">
    <property type="entry name" value="Ank"/>
    <property type="match status" value="1"/>
</dbReference>
<keyword evidence="4" id="KW-0964">Secreted</keyword>
<gene>
    <name evidence="14" type="primary">ANK2_11</name>
    <name evidence="14" type="ORF">AVEN_198818_1</name>
</gene>
<evidence type="ECO:0000256" key="1">
    <source>
        <dbReference type="ARBA" id="ARBA00004175"/>
    </source>
</evidence>
<protein>
    <submittedName>
        <fullName evidence="14">Ankyrin-2</fullName>
    </submittedName>
</protein>
<dbReference type="GO" id="GO:0035556">
    <property type="term" value="P:intracellular signal transduction"/>
    <property type="evidence" value="ECO:0007669"/>
    <property type="project" value="InterPro"/>
</dbReference>
<sequence length="429" mass="47933">MCNEGFELYLNIRFSLTLNLQEVPGKKNMEKKHWIICTEFLKAIEENNCHRVNRILDTGFDIDTDLKVQRTAISICASNGWYEMAHLLMARGCSLSLKTSKGETPLHLAVLRSDYDLVKLLLENRADATSVDHMKKSVLHCACEMGCLSVAALVTKYSSPAVINMKDNSSKTPLMYACLNGCTALIACLLAKGAEINVTDFRGNSPLLYAIDNQKCSTEMLNLLLDAGADINHSNDANETALLKACQVFSNCSSYNSGSKYRDNPKYRNILLLLIERGSNVNAKNRLCETVLHLSVGFQDELLIRTLLNYGSDVNAITCMGIVPLVYACKKGPHRIISLLIDAGARFNFGYYDKYIGRTWPLPQDECNNPCGKFISFILNLLDKLSSRPPTLKNFCRLSIRKNLPKNIQDSVPSLPLPPSLKRFLLFLE</sequence>
<evidence type="ECO:0000256" key="12">
    <source>
        <dbReference type="PROSITE-ProRule" id="PRU00023"/>
    </source>
</evidence>
<dbReference type="PANTHER" id="PTHR24171">
    <property type="entry name" value="ANKYRIN REPEAT DOMAIN-CONTAINING PROTEIN 39-RELATED"/>
    <property type="match status" value="1"/>
</dbReference>
<evidence type="ECO:0000256" key="10">
    <source>
        <dbReference type="ARBA" id="ARBA00023043"/>
    </source>
</evidence>
<feature type="domain" description="SOCS box" evidence="13">
    <location>
        <begin position="382"/>
        <end position="429"/>
    </location>
</feature>
<evidence type="ECO:0000256" key="7">
    <source>
        <dbReference type="ARBA" id="ARBA00022699"/>
    </source>
</evidence>
<keyword evidence="10 12" id="KW-0040">ANK repeat</keyword>
<comment type="subcellular location">
    <subcellularLocation>
        <location evidence="2">Secreted</location>
    </subcellularLocation>
    <subcellularLocation>
        <location evidence="1">Target cell membrane</location>
    </subcellularLocation>
</comment>
<feature type="repeat" description="ANK" evidence="12">
    <location>
        <begin position="169"/>
        <end position="201"/>
    </location>
</feature>
<proteinExistence type="predicted"/>
<dbReference type="GO" id="GO:0005576">
    <property type="term" value="C:extracellular region"/>
    <property type="evidence" value="ECO:0007669"/>
    <property type="project" value="UniProtKB-SubCell"/>
</dbReference>
<keyword evidence="7" id="KW-0528">Neurotoxin</keyword>
<comment type="caution">
    <text evidence="14">The sequence shown here is derived from an EMBL/GenBank/DDBJ whole genome shotgun (WGS) entry which is preliminary data.</text>
</comment>
<organism evidence="14 15">
    <name type="scientific">Araneus ventricosus</name>
    <name type="common">Orbweaver spider</name>
    <name type="synonym">Epeira ventricosa</name>
    <dbReference type="NCBI Taxonomy" id="182803"/>
    <lineage>
        <taxon>Eukaryota</taxon>
        <taxon>Metazoa</taxon>
        <taxon>Ecdysozoa</taxon>
        <taxon>Arthropoda</taxon>
        <taxon>Chelicerata</taxon>
        <taxon>Arachnida</taxon>
        <taxon>Araneae</taxon>
        <taxon>Araneomorphae</taxon>
        <taxon>Entelegynae</taxon>
        <taxon>Araneoidea</taxon>
        <taxon>Araneidae</taxon>
        <taxon>Araneus</taxon>
    </lineage>
</organism>
<keyword evidence="5" id="KW-1052">Target cell membrane</keyword>
<name>A0A4Y2HSG5_ARAVE</name>